<keyword evidence="2" id="KW-1185">Reference proteome</keyword>
<sequence length="49" mass="5661">MNSVEKQKCSLFLYLDNKFICAHWQTAPVRSPCQATWFPYLLPSLALLS</sequence>
<comment type="caution">
    <text evidence="1">The sequence shown here is derived from an EMBL/GenBank/DDBJ whole genome shotgun (WGS) entry which is preliminary data.</text>
</comment>
<dbReference type="EMBL" id="JBBHLL010000311">
    <property type="protein sequence ID" value="KAK7806161.1"/>
    <property type="molecule type" value="Genomic_DNA"/>
</dbReference>
<dbReference type="AlphaFoldDB" id="A0AAW0HVJ8"/>
<organism evidence="1 2">
    <name type="scientific">Myodes glareolus</name>
    <name type="common">Bank vole</name>
    <name type="synonym">Clethrionomys glareolus</name>
    <dbReference type="NCBI Taxonomy" id="447135"/>
    <lineage>
        <taxon>Eukaryota</taxon>
        <taxon>Metazoa</taxon>
        <taxon>Chordata</taxon>
        <taxon>Craniata</taxon>
        <taxon>Vertebrata</taxon>
        <taxon>Euteleostomi</taxon>
        <taxon>Mammalia</taxon>
        <taxon>Eutheria</taxon>
        <taxon>Euarchontoglires</taxon>
        <taxon>Glires</taxon>
        <taxon>Rodentia</taxon>
        <taxon>Myomorpha</taxon>
        <taxon>Muroidea</taxon>
        <taxon>Cricetidae</taxon>
        <taxon>Arvicolinae</taxon>
        <taxon>Myodes</taxon>
    </lineage>
</organism>
<proteinExistence type="predicted"/>
<gene>
    <name evidence="1" type="ORF">U0070_021107</name>
</gene>
<evidence type="ECO:0000313" key="1">
    <source>
        <dbReference type="EMBL" id="KAK7806161.1"/>
    </source>
</evidence>
<name>A0AAW0HVJ8_MYOGA</name>
<accession>A0AAW0HVJ8</accession>
<protein>
    <submittedName>
        <fullName evidence="1">Uncharacterized protein</fullName>
    </submittedName>
</protein>
<dbReference type="Proteomes" id="UP001488838">
    <property type="component" value="Unassembled WGS sequence"/>
</dbReference>
<reference evidence="1 2" key="1">
    <citation type="journal article" date="2023" name="bioRxiv">
        <title>Conserved and derived expression patterns and positive selection on dental genes reveal complex evolutionary context of ever-growing rodent molars.</title>
        <authorList>
            <person name="Calamari Z.T."/>
            <person name="Song A."/>
            <person name="Cohen E."/>
            <person name="Akter M."/>
            <person name="Roy R.D."/>
            <person name="Hallikas O."/>
            <person name="Christensen M.M."/>
            <person name="Li P."/>
            <person name="Marangoni P."/>
            <person name="Jernvall J."/>
            <person name="Klein O.D."/>
        </authorList>
    </citation>
    <scope>NUCLEOTIDE SEQUENCE [LARGE SCALE GENOMIC DNA]</scope>
    <source>
        <strain evidence="1">V071</strain>
    </source>
</reference>
<evidence type="ECO:0000313" key="2">
    <source>
        <dbReference type="Proteomes" id="UP001488838"/>
    </source>
</evidence>